<feature type="transmembrane region" description="Helical" evidence="10">
    <location>
        <begin position="356"/>
        <end position="374"/>
    </location>
</feature>
<keyword evidence="15" id="KW-1185">Reference proteome</keyword>
<comment type="caution">
    <text evidence="14">The sequence shown here is derived from an EMBL/GenBank/DDBJ whole genome shotgun (WGS) entry which is preliminary data.</text>
</comment>
<dbReference type="Pfam" id="PF23259">
    <property type="entry name" value="CHX17_C"/>
    <property type="match status" value="1"/>
</dbReference>
<dbReference type="GO" id="GO:0012505">
    <property type="term" value="C:endomembrane system"/>
    <property type="evidence" value="ECO:0007669"/>
    <property type="project" value="TreeGrafter"/>
</dbReference>
<dbReference type="InterPro" id="IPR038770">
    <property type="entry name" value="Na+/solute_symporter_sf"/>
</dbReference>
<feature type="transmembrane region" description="Helical" evidence="10">
    <location>
        <begin position="418"/>
        <end position="436"/>
    </location>
</feature>
<comment type="similarity">
    <text evidence="9">Belongs to the monovalent cation:proton antiporter 2 (CPA2) transporter (TC 2.A.37) family. CHX (TC 2.A.37.4) subfamily.</text>
</comment>
<keyword evidence="4 10" id="KW-0812">Transmembrane</keyword>
<feature type="transmembrane region" description="Helical" evidence="10">
    <location>
        <begin position="207"/>
        <end position="228"/>
    </location>
</feature>
<dbReference type="EMBL" id="JAXIOK010000008">
    <property type="protein sequence ID" value="KAK4764516.1"/>
    <property type="molecule type" value="Genomic_DNA"/>
</dbReference>
<name>A0AAN7KCS9_9MYRT</name>
<evidence type="ECO:0000256" key="4">
    <source>
        <dbReference type="ARBA" id="ARBA00022692"/>
    </source>
</evidence>
<dbReference type="AlphaFoldDB" id="A0AAN7KCS9"/>
<evidence type="ECO:0000259" key="11">
    <source>
        <dbReference type="Pfam" id="PF00999"/>
    </source>
</evidence>
<keyword evidence="3" id="KW-0633">Potassium transport</keyword>
<keyword evidence="8 10" id="KW-0472">Membrane</keyword>
<dbReference type="GO" id="GO:0006885">
    <property type="term" value="P:regulation of pH"/>
    <property type="evidence" value="ECO:0007669"/>
    <property type="project" value="TreeGrafter"/>
</dbReference>
<feature type="transmembrane region" description="Helical" evidence="10">
    <location>
        <begin position="324"/>
        <end position="344"/>
    </location>
</feature>
<keyword evidence="5" id="KW-0630">Potassium</keyword>
<protein>
    <recommendedName>
        <fullName evidence="16">Cation/H+ exchanger domain-containing protein</fullName>
    </recommendedName>
</protein>
<feature type="transmembrane region" description="Helical" evidence="10">
    <location>
        <begin position="174"/>
        <end position="195"/>
    </location>
</feature>
<gene>
    <name evidence="14" type="ORF">SAY87_013954</name>
</gene>
<sequence length="778" mass="85475">MANITITNRTYCITLPPKISSRGIGVPGYEKNHVLQYGLPQLELKMITIFAFTQICYFILKPFRLPVFVPQLLAGIILGPSLLGRNQAFRKTLFPEFNEEESHAQEISDALEIVGLSMFLFLTGVKMDLSMLMRVGQKSWAMAATTLIFPLIVGGVTLVVHSVMHNPAQEDVALLNYIFIQLSFTNFPVISCLLSDLKLLNSELGRLALSSSLVSHIFQIFISFALSSAGLTPLMAYKNIFIIIGFLLSMALVFHPAMKWIIKHTPEGRPVKDIYLHGIVFLAFASALLSKSAGQTILLGPFILGLAVPDGPQLGTVLVNRLNSFFSGILLPIYVTVSVAKANLGDLASRPHMIPFETFLIFIVFLAKLLGSILPPLICKMPFKDSMALALILSSDGIIELGSYRFLHDQKHIDGRGYALAVVIVLVSASLTPILVRKLVDSSRKMGGYQTRNVMHLKPDMELPVVTCIHKSEDIASTIGVLSYLNPSRESPIGVNAIHLIKLVGQATPVLISHQQQRKIIGKSYSDEVILAFTNYARNNMGAINLNLFTAISPPKLMYEDVCHIALDKLSSLIILPYHCRWSNGKVESRDSHIRTLNVAMLQRAPCSVGILVDRGHLAQGADIKPQLHVGMFYIGGGDDMETLALGRRMARDPGLVLTVVHLCEKVDHEEGAGGTLRLDEVMNDEVLGDLSTNEAGPNVRYRREMVRDGPETALLVRTIANEFDLVMVGRRCGIECTQTSGLADWIDVTELGVLGDLLASPDLHTDASVLVVQQQQK</sequence>
<evidence type="ECO:0000259" key="12">
    <source>
        <dbReference type="Pfam" id="PF23256"/>
    </source>
</evidence>
<dbReference type="GO" id="GO:0006813">
    <property type="term" value="P:potassium ion transport"/>
    <property type="evidence" value="ECO:0007669"/>
    <property type="project" value="UniProtKB-KW"/>
</dbReference>
<evidence type="ECO:0000256" key="7">
    <source>
        <dbReference type="ARBA" id="ARBA00023065"/>
    </source>
</evidence>
<dbReference type="GO" id="GO:1902600">
    <property type="term" value="P:proton transmembrane transport"/>
    <property type="evidence" value="ECO:0007669"/>
    <property type="project" value="InterPro"/>
</dbReference>
<dbReference type="InterPro" id="IPR057290">
    <property type="entry name" value="CHX17_C"/>
</dbReference>
<evidence type="ECO:0000313" key="14">
    <source>
        <dbReference type="EMBL" id="KAK4764516.1"/>
    </source>
</evidence>
<evidence type="ECO:0000256" key="6">
    <source>
        <dbReference type="ARBA" id="ARBA00022989"/>
    </source>
</evidence>
<evidence type="ECO:0000256" key="5">
    <source>
        <dbReference type="ARBA" id="ARBA00022958"/>
    </source>
</evidence>
<feature type="domain" description="Cation/H+ exchanger transmembrane" evidence="11">
    <location>
        <begin position="54"/>
        <end position="436"/>
    </location>
</feature>
<dbReference type="Gene3D" id="1.20.1530.20">
    <property type="match status" value="1"/>
</dbReference>
<dbReference type="InterPro" id="IPR057291">
    <property type="entry name" value="CHX17_2nd"/>
</dbReference>
<evidence type="ECO:0000313" key="15">
    <source>
        <dbReference type="Proteomes" id="UP001345219"/>
    </source>
</evidence>
<feature type="transmembrane region" description="Helical" evidence="10">
    <location>
        <begin position="141"/>
        <end position="162"/>
    </location>
</feature>
<feature type="domain" description="Cation/H(+) antiporter C-terminal" evidence="13">
    <location>
        <begin position="628"/>
        <end position="776"/>
    </location>
</feature>
<evidence type="ECO:0000256" key="8">
    <source>
        <dbReference type="ARBA" id="ARBA00023136"/>
    </source>
</evidence>
<evidence type="ECO:0000256" key="2">
    <source>
        <dbReference type="ARBA" id="ARBA00022448"/>
    </source>
</evidence>
<dbReference type="InterPro" id="IPR050794">
    <property type="entry name" value="CPA2_transporter"/>
</dbReference>
<dbReference type="Pfam" id="PF23256">
    <property type="entry name" value="CHX17_2nd"/>
    <property type="match status" value="1"/>
</dbReference>
<comment type="subcellular location">
    <subcellularLocation>
        <location evidence="1">Membrane</location>
        <topology evidence="1">Multi-pass membrane protein</topology>
    </subcellularLocation>
</comment>
<dbReference type="PANTHER" id="PTHR32468:SF17">
    <property type="entry name" value="CATION_H(+) ANTIPORTER 4"/>
    <property type="match status" value="1"/>
</dbReference>
<evidence type="ECO:0008006" key="16">
    <source>
        <dbReference type="Google" id="ProtNLM"/>
    </source>
</evidence>
<keyword evidence="6 10" id="KW-1133">Transmembrane helix</keyword>
<evidence type="ECO:0000256" key="9">
    <source>
        <dbReference type="ARBA" id="ARBA00038341"/>
    </source>
</evidence>
<feature type="transmembrane region" description="Helical" evidence="10">
    <location>
        <begin position="240"/>
        <end position="262"/>
    </location>
</feature>
<dbReference type="GO" id="GO:0016020">
    <property type="term" value="C:membrane"/>
    <property type="evidence" value="ECO:0007669"/>
    <property type="project" value="UniProtKB-SubCell"/>
</dbReference>
<evidence type="ECO:0000256" key="10">
    <source>
        <dbReference type="SAM" id="Phobius"/>
    </source>
</evidence>
<dbReference type="GO" id="GO:0015297">
    <property type="term" value="F:antiporter activity"/>
    <property type="evidence" value="ECO:0007669"/>
    <property type="project" value="InterPro"/>
</dbReference>
<keyword evidence="7" id="KW-0406">Ion transport</keyword>
<dbReference type="Pfam" id="PF00999">
    <property type="entry name" value="Na_H_Exchanger"/>
    <property type="match status" value="1"/>
</dbReference>
<evidence type="ECO:0000256" key="1">
    <source>
        <dbReference type="ARBA" id="ARBA00004141"/>
    </source>
</evidence>
<evidence type="ECO:0000256" key="3">
    <source>
        <dbReference type="ARBA" id="ARBA00022538"/>
    </source>
</evidence>
<feature type="transmembrane region" description="Helical" evidence="10">
    <location>
        <begin position="274"/>
        <end position="304"/>
    </location>
</feature>
<evidence type="ECO:0000259" key="13">
    <source>
        <dbReference type="Pfam" id="PF23259"/>
    </source>
</evidence>
<dbReference type="PANTHER" id="PTHR32468">
    <property type="entry name" value="CATION/H + ANTIPORTER"/>
    <property type="match status" value="1"/>
</dbReference>
<feature type="transmembrane region" description="Helical" evidence="10">
    <location>
        <begin position="386"/>
        <end position="406"/>
    </location>
</feature>
<accession>A0AAN7KCS9</accession>
<reference evidence="14 15" key="1">
    <citation type="journal article" date="2023" name="Hortic Res">
        <title>Pangenome of water caltrop reveals structural variations and asymmetric subgenome divergence after allopolyploidization.</title>
        <authorList>
            <person name="Zhang X."/>
            <person name="Chen Y."/>
            <person name="Wang L."/>
            <person name="Yuan Y."/>
            <person name="Fang M."/>
            <person name="Shi L."/>
            <person name="Lu R."/>
            <person name="Comes H.P."/>
            <person name="Ma Y."/>
            <person name="Chen Y."/>
            <person name="Huang G."/>
            <person name="Zhou Y."/>
            <person name="Zheng Z."/>
            <person name="Qiu Y."/>
        </authorList>
    </citation>
    <scope>NUCLEOTIDE SEQUENCE [LARGE SCALE GENOMIC DNA]</scope>
    <source>
        <tissue evidence="14">Roots</tissue>
    </source>
</reference>
<proteinExistence type="inferred from homology"/>
<feature type="domain" description="Cation/H(+) antiporter central" evidence="12">
    <location>
        <begin position="496"/>
        <end position="617"/>
    </location>
</feature>
<organism evidence="14 15">
    <name type="scientific">Trapa incisa</name>
    <dbReference type="NCBI Taxonomy" id="236973"/>
    <lineage>
        <taxon>Eukaryota</taxon>
        <taxon>Viridiplantae</taxon>
        <taxon>Streptophyta</taxon>
        <taxon>Embryophyta</taxon>
        <taxon>Tracheophyta</taxon>
        <taxon>Spermatophyta</taxon>
        <taxon>Magnoliopsida</taxon>
        <taxon>eudicotyledons</taxon>
        <taxon>Gunneridae</taxon>
        <taxon>Pentapetalae</taxon>
        <taxon>rosids</taxon>
        <taxon>malvids</taxon>
        <taxon>Myrtales</taxon>
        <taxon>Lythraceae</taxon>
        <taxon>Trapa</taxon>
    </lineage>
</organism>
<keyword evidence="2" id="KW-0813">Transport</keyword>
<dbReference type="Proteomes" id="UP001345219">
    <property type="component" value="Chromosome 11"/>
</dbReference>
<dbReference type="InterPro" id="IPR006153">
    <property type="entry name" value="Cation/H_exchanger_TM"/>
</dbReference>